<dbReference type="EMBL" id="JAECZB010000097">
    <property type="protein sequence ID" value="MBH8555696.1"/>
    <property type="molecule type" value="Genomic_DNA"/>
</dbReference>
<evidence type="ECO:0000256" key="2">
    <source>
        <dbReference type="SAM" id="MobiDB-lite"/>
    </source>
</evidence>
<dbReference type="Proteomes" id="UP000599391">
    <property type="component" value="Unassembled WGS sequence"/>
</dbReference>
<dbReference type="AlphaFoldDB" id="A0A8J7HMI8"/>
<keyword evidence="3" id="KW-0472">Membrane</keyword>
<keyword evidence="3" id="KW-0812">Transmembrane</keyword>
<feature type="compositionally biased region" description="Pro residues" evidence="2">
    <location>
        <begin position="61"/>
        <end position="72"/>
    </location>
</feature>
<keyword evidence="3" id="KW-1133">Transmembrane helix</keyword>
<feature type="coiled-coil region" evidence="1">
    <location>
        <begin position="80"/>
        <end position="114"/>
    </location>
</feature>
<evidence type="ECO:0000256" key="3">
    <source>
        <dbReference type="SAM" id="Phobius"/>
    </source>
</evidence>
<evidence type="ECO:0000313" key="4">
    <source>
        <dbReference type="EMBL" id="MBH8555696.1"/>
    </source>
</evidence>
<feature type="region of interest" description="Disordered" evidence="2">
    <location>
        <begin position="54"/>
        <end position="77"/>
    </location>
</feature>
<proteinExistence type="predicted"/>
<evidence type="ECO:0000313" key="5">
    <source>
        <dbReference type="Proteomes" id="UP000599391"/>
    </source>
</evidence>
<name>A0A8J7HMI8_9CYAN</name>
<keyword evidence="5" id="KW-1185">Reference proteome</keyword>
<sequence>MSESMAFIGGVAVAGLAALVLLKGTNTPLQSNFAVSPQIPATMVAPQMQQPMYPYGQSPYYPNPQPQPPAAPNPEQRVEMERVTMQLERLKTDNEQLRAQNQQFQSQLQTYINQQQAQLAQPKALPEALQPQTPWWSSPIVWAVGGATLTIGGGVVVAGVLALFSPRQRPSRTVQVIHPYQSHTPPLAPVRRTEFLPPSHVEARRVETPQYDEMH</sequence>
<dbReference type="RefSeq" id="WP_214441906.1">
    <property type="nucleotide sequence ID" value="NZ_JAECZB010000097.1"/>
</dbReference>
<protein>
    <submittedName>
        <fullName evidence="4">Heterocyst differentiation related protein</fullName>
    </submittedName>
</protein>
<accession>A0A8J7HMI8</accession>
<feature type="transmembrane region" description="Helical" evidence="3">
    <location>
        <begin position="140"/>
        <end position="164"/>
    </location>
</feature>
<evidence type="ECO:0000256" key="1">
    <source>
        <dbReference type="SAM" id="Coils"/>
    </source>
</evidence>
<organism evidence="4 5">
    <name type="scientific">Atlanticothrix silvestris CENA357</name>
    <dbReference type="NCBI Taxonomy" id="1725252"/>
    <lineage>
        <taxon>Bacteria</taxon>
        <taxon>Bacillati</taxon>
        <taxon>Cyanobacteriota</taxon>
        <taxon>Cyanophyceae</taxon>
        <taxon>Nostocales</taxon>
        <taxon>Nodulariaceae</taxon>
        <taxon>Atlanticothrix</taxon>
        <taxon>Atlanticothrix silvestris</taxon>
    </lineage>
</organism>
<gene>
    <name evidence="4" type="ORF">I8751_25795</name>
</gene>
<comment type="caution">
    <text evidence="4">The sequence shown here is derived from an EMBL/GenBank/DDBJ whole genome shotgun (WGS) entry which is preliminary data.</text>
</comment>
<reference evidence="4 5" key="1">
    <citation type="journal article" date="2021" name="Int. J. Syst. Evol. Microbiol.">
        <title>Amazonocrinis nigriterrae gen. nov., sp. nov., Atlanticothrix silvestris gen. nov., sp. nov. and Dendronalium phyllosphericum gen. nov., sp. nov., nostocacean cyanobacteria from Brazilian environments.</title>
        <authorList>
            <person name="Alvarenga D.O."/>
            <person name="Andreote A.P.D."/>
            <person name="Branco L.H.Z."/>
            <person name="Delbaje E."/>
            <person name="Cruz R.B."/>
            <person name="Varani A.M."/>
            <person name="Fiore M.F."/>
        </authorList>
    </citation>
    <scope>NUCLEOTIDE SEQUENCE [LARGE SCALE GENOMIC DNA]</scope>
    <source>
        <strain evidence="4 5">CENA357</strain>
    </source>
</reference>
<keyword evidence="1" id="KW-0175">Coiled coil</keyword>